<evidence type="ECO:0000313" key="3">
    <source>
        <dbReference type="Proteomes" id="UP000799324"/>
    </source>
</evidence>
<dbReference type="InterPro" id="IPR045247">
    <property type="entry name" value="Oye-like"/>
</dbReference>
<dbReference type="OrthoDB" id="276546at2759"/>
<evidence type="ECO:0000313" key="2">
    <source>
        <dbReference type="EMBL" id="KAF2661103.1"/>
    </source>
</evidence>
<dbReference type="EMBL" id="MU004295">
    <property type="protein sequence ID" value="KAF2661103.1"/>
    <property type="molecule type" value="Genomic_DNA"/>
</dbReference>
<dbReference type="AlphaFoldDB" id="A0A6A6TQ74"/>
<keyword evidence="3" id="KW-1185">Reference proteome</keyword>
<name>A0A6A6TQ74_9PLEO</name>
<dbReference type="Proteomes" id="UP000799324">
    <property type="component" value="Unassembled WGS sequence"/>
</dbReference>
<dbReference type="GO" id="GO:0003959">
    <property type="term" value="F:NADPH dehydrogenase activity"/>
    <property type="evidence" value="ECO:0007669"/>
    <property type="project" value="TreeGrafter"/>
</dbReference>
<dbReference type="CDD" id="cd02933">
    <property type="entry name" value="OYE_like_FMN"/>
    <property type="match status" value="1"/>
</dbReference>
<accession>A0A6A6TQ74</accession>
<dbReference type="InterPro" id="IPR001155">
    <property type="entry name" value="OxRdtase_FMN_N"/>
</dbReference>
<reference evidence="2" key="1">
    <citation type="journal article" date="2020" name="Stud. Mycol.">
        <title>101 Dothideomycetes genomes: a test case for predicting lifestyles and emergence of pathogens.</title>
        <authorList>
            <person name="Haridas S."/>
            <person name="Albert R."/>
            <person name="Binder M."/>
            <person name="Bloem J."/>
            <person name="Labutti K."/>
            <person name="Salamov A."/>
            <person name="Andreopoulos B."/>
            <person name="Baker S."/>
            <person name="Barry K."/>
            <person name="Bills G."/>
            <person name="Bluhm B."/>
            <person name="Cannon C."/>
            <person name="Castanera R."/>
            <person name="Culley D."/>
            <person name="Daum C."/>
            <person name="Ezra D."/>
            <person name="Gonzalez J."/>
            <person name="Henrissat B."/>
            <person name="Kuo A."/>
            <person name="Liang C."/>
            <person name="Lipzen A."/>
            <person name="Lutzoni F."/>
            <person name="Magnuson J."/>
            <person name="Mondo S."/>
            <person name="Nolan M."/>
            <person name="Ohm R."/>
            <person name="Pangilinan J."/>
            <person name="Park H.-J."/>
            <person name="Ramirez L."/>
            <person name="Alfaro M."/>
            <person name="Sun H."/>
            <person name="Tritt A."/>
            <person name="Yoshinaga Y."/>
            <person name="Zwiers L.-H."/>
            <person name="Turgeon B."/>
            <person name="Goodwin S."/>
            <person name="Spatafora J."/>
            <person name="Crous P."/>
            <person name="Grigoriev I."/>
        </authorList>
    </citation>
    <scope>NUCLEOTIDE SEQUENCE</scope>
    <source>
        <strain evidence="2">CBS 122681</strain>
    </source>
</reference>
<protein>
    <submittedName>
        <fullName evidence="2">FMN-linked oxidoreductase</fullName>
    </submittedName>
</protein>
<dbReference type="FunFam" id="3.20.20.70:FF:000138">
    <property type="entry name" value="NADPH dehydrogenase 1"/>
    <property type="match status" value="1"/>
</dbReference>
<evidence type="ECO:0000259" key="1">
    <source>
        <dbReference type="Pfam" id="PF00724"/>
    </source>
</evidence>
<gene>
    <name evidence="2" type="ORF">K491DRAFT_674093</name>
</gene>
<sequence length="365" mass="40529">MSSSRLFEPLKLGNLQLSSRVAMAPLTRFRANDEHVPLPMVAEYYAQRASVPGTLLVSEATVIAPEHGTYANVPGVYTQDQIDSWRRVTDAVHKKGSYIYLQLWALGRVADPKQAEKNGTDIISASAIPVDSNYPVPKEMTVEQIKSAVDAYATAAKNAITAGFDGVEIHGANGYLIDQFTQDNSNQRTDSYGGSIENRSRFAIEVTEAVVKAVGAERTGIRLSPFSTFQGMRMQDPLPQFTDVVKKLNDFKLAYVHLVESRISGNADVESFESMDPLVKLFDGPVLIAGGFKPDSAKRLLDEDRKDHDVVVVFGRFFISTPDLVFRLKKGIDFTPYDRDTFYNPGEERGYTDYPFSKEFSQANL</sequence>
<feature type="domain" description="NADH:flavin oxidoreductase/NADH oxidase N-terminal" evidence="1">
    <location>
        <begin position="6"/>
        <end position="332"/>
    </location>
</feature>
<dbReference type="Gene3D" id="3.20.20.70">
    <property type="entry name" value="Aldolase class I"/>
    <property type="match status" value="1"/>
</dbReference>
<dbReference type="PANTHER" id="PTHR22893:SF91">
    <property type="entry name" value="NADPH DEHYDROGENASE 2-RELATED"/>
    <property type="match status" value="1"/>
</dbReference>
<dbReference type="SUPFAM" id="SSF51395">
    <property type="entry name" value="FMN-linked oxidoreductases"/>
    <property type="match status" value="1"/>
</dbReference>
<dbReference type="PANTHER" id="PTHR22893">
    <property type="entry name" value="NADH OXIDOREDUCTASE-RELATED"/>
    <property type="match status" value="1"/>
</dbReference>
<organism evidence="2 3">
    <name type="scientific">Lophiostoma macrostomum CBS 122681</name>
    <dbReference type="NCBI Taxonomy" id="1314788"/>
    <lineage>
        <taxon>Eukaryota</taxon>
        <taxon>Fungi</taxon>
        <taxon>Dikarya</taxon>
        <taxon>Ascomycota</taxon>
        <taxon>Pezizomycotina</taxon>
        <taxon>Dothideomycetes</taxon>
        <taxon>Pleosporomycetidae</taxon>
        <taxon>Pleosporales</taxon>
        <taxon>Lophiostomataceae</taxon>
        <taxon>Lophiostoma</taxon>
    </lineage>
</organism>
<dbReference type="Pfam" id="PF00724">
    <property type="entry name" value="Oxidored_FMN"/>
    <property type="match status" value="1"/>
</dbReference>
<proteinExistence type="predicted"/>
<dbReference type="GO" id="GO:0010181">
    <property type="term" value="F:FMN binding"/>
    <property type="evidence" value="ECO:0007669"/>
    <property type="project" value="InterPro"/>
</dbReference>
<dbReference type="InterPro" id="IPR013785">
    <property type="entry name" value="Aldolase_TIM"/>
</dbReference>